<dbReference type="Pfam" id="PF09587">
    <property type="entry name" value="PGA_cap"/>
    <property type="match status" value="1"/>
</dbReference>
<dbReference type="CDD" id="cd07381">
    <property type="entry name" value="MPP_CapA"/>
    <property type="match status" value="1"/>
</dbReference>
<reference evidence="3 4" key="1">
    <citation type="submission" date="2019-10" db="EMBL/GenBank/DDBJ databases">
        <authorList>
            <person name="Dong K."/>
        </authorList>
    </citation>
    <scope>NUCLEOTIDE SEQUENCE [LARGE SCALE GENOMIC DNA]</scope>
    <source>
        <strain evidence="4">dk4302</strain>
    </source>
</reference>
<dbReference type="KEGG" id="sphe:GFH32_01565"/>
<dbReference type="Gene3D" id="3.60.21.10">
    <property type="match status" value="1"/>
</dbReference>
<dbReference type="PANTHER" id="PTHR33393:SF11">
    <property type="entry name" value="POLYGLUTAMINE SYNTHESIS ACCESSORY PROTEIN RV0574C-RELATED"/>
    <property type="match status" value="1"/>
</dbReference>
<gene>
    <name evidence="3" type="ORF">GFH32_01565</name>
</gene>
<dbReference type="SUPFAM" id="SSF56300">
    <property type="entry name" value="Metallo-dependent phosphatases"/>
    <property type="match status" value="1"/>
</dbReference>
<accession>A0A5Q0QBM3</accession>
<dbReference type="Proteomes" id="UP000326921">
    <property type="component" value="Chromosome"/>
</dbReference>
<feature type="domain" description="Capsule synthesis protein CapA" evidence="2">
    <location>
        <begin position="8"/>
        <end position="232"/>
    </location>
</feature>
<protein>
    <recommendedName>
        <fullName evidence="2">Capsule synthesis protein CapA domain-containing protein</fullName>
    </recommendedName>
</protein>
<organism evidence="3 4">
    <name type="scientific">Sphingobacterium zhuxiongii</name>
    <dbReference type="NCBI Taxonomy" id="2662364"/>
    <lineage>
        <taxon>Bacteria</taxon>
        <taxon>Pseudomonadati</taxon>
        <taxon>Bacteroidota</taxon>
        <taxon>Sphingobacteriia</taxon>
        <taxon>Sphingobacteriales</taxon>
        <taxon>Sphingobacteriaceae</taxon>
        <taxon>Sphingobacterium</taxon>
    </lineage>
</organism>
<dbReference type="RefSeq" id="WP_153509410.1">
    <property type="nucleotide sequence ID" value="NZ_CP045652.1"/>
</dbReference>
<dbReference type="PANTHER" id="PTHR33393">
    <property type="entry name" value="POLYGLUTAMINE SYNTHESIS ACCESSORY PROTEIN RV0574C-RELATED"/>
    <property type="match status" value="1"/>
</dbReference>
<dbReference type="EMBL" id="CP045652">
    <property type="protein sequence ID" value="QGA25088.1"/>
    <property type="molecule type" value="Genomic_DNA"/>
</dbReference>
<name>A0A5Q0QBM3_9SPHI</name>
<dbReference type="InterPro" id="IPR019079">
    <property type="entry name" value="Capsule_synth_CapA"/>
</dbReference>
<dbReference type="AlphaFoldDB" id="A0A5Q0QBM3"/>
<dbReference type="InterPro" id="IPR029052">
    <property type="entry name" value="Metallo-depent_PP-like"/>
</dbReference>
<evidence type="ECO:0000313" key="4">
    <source>
        <dbReference type="Proteomes" id="UP000326921"/>
    </source>
</evidence>
<evidence type="ECO:0000256" key="1">
    <source>
        <dbReference type="ARBA" id="ARBA00005662"/>
    </source>
</evidence>
<sequence>MPASHNHRFLFVGDAVLQTEPDLSEELKGLLFSADIRSCNVEAPLKGFGKAIHKTGPLVAQNPLAADWLISSGFNLFPMANNHICDYGVEGLLHTMEAFPADATLGVGTEEDAYDMLVCVFDDVKYGFVAYGENGYGAINGDRDAGHAWVNSPRVQDDLQRYKKEVDVLIVQVHAGVELLDVPIPEWRARYRRLIDLGADAVICHHPHVMQGIEEYKGKLICYSLGNFYFDYPSNHPQWNLGAVLTLDFQNKERVSYDFRVVKKTGSRLTMEDEAVSAMWLKNLNEKLNSSAYIDYVNQAAVRDWEQHHAGYYAKPFNGLAKYSLKNLLKHTKRVLFNKSIDYNMIWHNMFIESNKWLVERAIRYKFNQEQGKD</sequence>
<proteinExistence type="inferred from homology"/>
<evidence type="ECO:0000313" key="3">
    <source>
        <dbReference type="EMBL" id="QGA25088.1"/>
    </source>
</evidence>
<dbReference type="InterPro" id="IPR052169">
    <property type="entry name" value="CW_Biosynth-Accessory"/>
</dbReference>
<dbReference type="SMART" id="SM00854">
    <property type="entry name" value="PGA_cap"/>
    <property type="match status" value="1"/>
</dbReference>
<comment type="similarity">
    <text evidence="1">Belongs to the CapA family.</text>
</comment>
<evidence type="ECO:0000259" key="2">
    <source>
        <dbReference type="SMART" id="SM00854"/>
    </source>
</evidence>
<keyword evidence="4" id="KW-1185">Reference proteome</keyword>